<dbReference type="AlphaFoldDB" id="A0AAW2QCF4"/>
<keyword evidence="1" id="KW-0611">Plant defense</keyword>
<evidence type="ECO:0000259" key="3">
    <source>
        <dbReference type="SMART" id="SM00198"/>
    </source>
</evidence>
<dbReference type="FunFam" id="3.40.33.10:FF:000004">
    <property type="entry name" value="CAP, cysteine-rich secretory protein, antigen 5"/>
    <property type="match status" value="1"/>
</dbReference>
<sequence length="184" mass="20557">MPINTKHLTLTFSSKSKSHFTYHHNGLSQNPPIPCNPILHNYTLHSPKLSPGLRQRPQHRPCPSGRRASGVEHNAGQLRQSYANQRVADCALTHSNGIYGENLAKGSSSSFSGVSAVNMWVAEKQCYDYNTNSCIGGKQCLHYTQVVWHDSTQLGCARVQCSNGWYYVVCNYDAPGNWEGEWPY</sequence>
<dbReference type="Gene3D" id="3.40.33.10">
    <property type="entry name" value="CAP"/>
    <property type="match status" value="1"/>
</dbReference>
<keyword evidence="1" id="KW-0568">Pathogenesis-related protein</keyword>
<evidence type="ECO:0000313" key="4">
    <source>
        <dbReference type="EMBL" id="KAL0365267.1"/>
    </source>
</evidence>
<dbReference type="InterPro" id="IPR035940">
    <property type="entry name" value="CAP_sf"/>
</dbReference>
<proteinExistence type="predicted"/>
<dbReference type="PRINTS" id="PR00837">
    <property type="entry name" value="V5TPXLIKE"/>
</dbReference>
<dbReference type="GO" id="GO:0005576">
    <property type="term" value="C:extracellular region"/>
    <property type="evidence" value="ECO:0007669"/>
    <property type="project" value="InterPro"/>
</dbReference>
<reference evidence="4" key="1">
    <citation type="submission" date="2020-06" db="EMBL/GenBank/DDBJ databases">
        <authorList>
            <person name="Li T."/>
            <person name="Hu X."/>
            <person name="Zhang T."/>
            <person name="Song X."/>
            <person name="Zhang H."/>
            <person name="Dai N."/>
            <person name="Sheng W."/>
            <person name="Hou X."/>
            <person name="Wei L."/>
        </authorList>
    </citation>
    <scope>NUCLEOTIDE SEQUENCE</scope>
    <source>
        <strain evidence="4">G01</strain>
        <tissue evidence="4">Leaf</tissue>
    </source>
</reference>
<dbReference type="PANTHER" id="PTHR10334">
    <property type="entry name" value="CYSTEINE-RICH SECRETORY PROTEIN-RELATED"/>
    <property type="match status" value="1"/>
</dbReference>
<dbReference type="PROSITE" id="PS01010">
    <property type="entry name" value="CRISP_2"/>
    <property type="match status" value="1"/>
</dbReference>
<reference evidence="4" key="2">
    <citation type="journal article" date="2024" name="Plant">
        <title>Genomic evolution and insights into agronomic trait innovations of Sesamum species.</title>
        <authorList>
            <person name="Miao H."/>
            <person name="Wang L."/>
            <person name="Qu L."/>
            <person name="Liu H."/>
            <person name="Sun Y."/>
            <person name="Le M."/>
            <person name="Wang Q."/>
            <person name="Wei S."/>
            <person name="Zheng Y."/>
            <person name="Lin W."/>
            <person name="Duan Y."/>
            <person name="Cao H."/>
            <person name="Xiong S."/>
            <person name="Wang X."/>
            <person name="Wei L."/>
            <person name="Li C."/>
            <person name="Ma Q."/>
            <person name="Ju M."/>
            <person name="Zhao R."/>
            <person name="Li G."/>
            <person name="Mu C."/>
            <person name="Tian Q."/>
            <person name="Mei H."/>
            <person name="Zhang T."/>
            <person name="Gao T."/>
            <person name="Zhang H."/>
        </authorList>
    </citation>
    <scope>NUCLEOTIDE SEQUENCE</scope>
    <source>
        <strain evidence="4">G01</strain>
    </source>
</reference>
<comment type="caution">
    <text evidence="4">The sequence shown here is derived from an EMBL/GenBank/DDBJ whole genome shotgun (WGS) entry which is preliminary data.</text>
</comment>
<organism evidence="4">
    <name type="scientific">Sesamum angustifolium</name>
    <dbReference type="NCBI Taxonomy" id="2727405"/>
    <lineage>
        <taxon>Eukaryota</taxon>
        <taxon>Viridiplantae</taxon>
        <taxon>Streptophyta</taxon>
        <taxon>Embryophyta</taxon>
        <taxon>Tracheophyta</taxon>
        <taxon>Spermatophyta</taxon>
        <taxon>Magnoliopsida</taxon>
        <taxon>eudicotyledons</taxon>
        <taxon>Gunneridae</taxon>
        <taxon>Pentapetalae</taxon>
        <taxon>asterids</taxon>
        <taxon>lamiids</taxon>
        <taxon>Lamiales</taxon>
        <taxon>Pedaliaceae</taxon>
        <taxon>Sesamum</taxon>
    </lineage>
</organism>
<dbReference type="SUPFAM" id="SSF55797">
    <property type="entry name" value="PR-1-like"/>
    <property type="match status" value="1"/>
</dbReference>
<name>A0AAW2QCF4_9LAMI</name>
<feature type="region of interest" description="Disordered" evidence="2">
    <location>
        <begin position="47"/>
        <end position="73"/>
    </location>
</feature>
<protein>
    <submittedName>
        <fullName evidence="4">Basic form of pathogenesis-related protein 1</fullName>
    </submittedName>
</protein>
<dbReference type="EMBL" id="JACGWK010000003">
    <property type="protein sequence ID" value="KAL0365267.1"/>
    <property type="molecule type" value="Genomic_DNA"/>
</dbReference>
<gene>
    <name evidence="4" type="ORF">Sangu_0624300</name>
</gene>
<accession>A0AAW2QCF4</accession>
<dbReference type="InterPro" id="IPR018244">
    <property type="entry name" value="Allrgn_V5/Tpx1_CS"/>
</dbReference>
<dbReference type="InterPro" id="IPR014044">
    <property type="entry name" value="CAP_dom"/>
</dbReference>
<dbReference type="SMART" id="SM00198">
    <property type="entry name" value="SCP"/>
    <property type="match status" value="1"/>
</dbReference>
<dbReference type="InterPro" id="IPR001283">
    <property type="entry name" value="CRISP-related"/>
</dbReference>
<dbReference type="Pfam" id="PF00188">
    <property type="entry name" value="CAP"/>
    <property type="match status" value="1"/>
</dbReference>
<evidence type="ECO:0000256" key="1">
    <source>
        <dbReference type="ARBA" id="ARBA00023265"/>
    </source>
</evidence>
<feature type="domain" description="SCP" evidence="3">
    <location>
        <begin position="64"/>
        <end position="180"/>
    </location>
</feature>
<evidence type="ECO:0000256" key="2">
    <source>
        <dbReference type="SAM" id="MobiDB-lite"/>
    </source>
</evidence>